<accession>A0A6C0IJJ4</accession>
<reference evidence="1" key="1">
    <citation type="journal article" date="2020" name="Nature">
        <title>Giant virus diversity and host interactions through global metagenomics.</title>
        <authorList>
            <person name="Schulz F."/>
            <person name="Roux S."/>
            <person name="Paez-Espino D."/>
            <person name="Jungbluth S."/>
            <person name="Walsh D.A."/>
            <person name="Denef V.J."/>
            <person name="McMahon K.D."/>
            <person name="Konstantinidis K.T."/>
            <person name="Eloe-Fadrosh E.A."/>
            <person name="Kyrpides N.C."/>
            <person name="Woyke T."/>
        </authorList>
    </citation>
    <scope>NUCLEOTIDE SEQUENCE</scope>
    <source>
        <strain evidence="1">GVMAG-M-3300024252-29</strain>
    </source>
</reference>
<organism evidence="1">
    <name type="scientific">viral metagenome</name>
    <dbReference type="NCBI Taxonomy" id="1070528"/>
    <lineage>
        <taxon>unclassified sequences</taxon>
        <taxon>metagenomes</taxon>
        <taxon>organismal metagenomes</taxon>
    </lineage>
</organism>
<dbReference type="AlphaFoldDB" id="A0A6C0IJJ4"/>
<dbReference type="EMBL" id="MN740207">
    <property type="protein sequence ID" value="QHT93401.1"/>
    <property type="molecule type" value="Genomic_DNA"/>
</dbReference>
<proteinExistence type="predicted"/>
<sequence length="243" mass="29007">MIYYRVNKYMDFDFSKELVYGKKHLKILEGYDKEKYDFRKFARDCFNVDKLDEVHENNPEYDVFQEFGPDVNTWYHDTFYNYYRSENGPKMQVLYDNMITDVVLPYLGLTEAYVQKFPSFRVQLPNNLAVAKMHTDNSLGHPRGEINLMYAFTDMYDTNTVLIEKMPRSKEFARMEMVANNTISFNGNLCMHYNELNTTGKTRMSMDYRILPVNYYPKEESFSHSTKTKFVDGGYYKFIKLDM</sequence>
<name>A0A6C0IJJ4_9ZZZZ</name>
<dbReference type="SUPFAM" id="SSF51197">
    <property type="entry name" value="Clavaminate synthase-like"/>
    <property type="match status" value="1"/>
</dbReference>
<evidence type="ECO:0000313" key="1">
    <source>
        <dbReference type="EMBL" id="QHT93401.1"/>
    </source>
</evidence>
<protein>
    <submittedName>
        <fullName evidence="1">Uncharacterized protein</fullName>
    </submittedName>
</protein>